<dbReference type="EMBL" id="DVMM01000033">
    <property type="protein sequence ID" value="HIU28988.1"/>
    <property type="molecule type" value="Genomic_DNA"/>
</dbReference>
<sequence length="80" mass="8676">MNDLCTSPFVTTPLDDPSIINASSDSENRVYATITVPWQVPGKLYSACEGLSQGTIFADLNQPYVCTIRKKVTKEGCDCG</sequence>
<reference evidence="1" key="2">
    <citation type="journal article" date="2021" name="PeerJ">
        <title>Extensive microbial diversity within the chicken gut microbiome revealed by metagenomics and culture.</title>
        <authorList>
            <person name="Gilroy R."/>
            <person name="Ravi A."/>
            <person name="Getino M."/>
            <person name="Pursley I."/>
            <person name="Horton D.L."/>
            <person name="Alikhan N.F."/>
            <person name="Baker D."/>
            <person name="Gharbi K."/>
            <person name="Hall N."/>
            <person name="Watson M."/>
            <person name="Adriaenssens E.M."/>
            <person name="Foster-Nyarko E."/>
            <person name="Jarju S."/>
            <person name="Secka A."/>
            <person name="Antonio M."/>
            <person name="Oren A."/>
            <person name="Chaudhuri R.R."/>
            <person name="La Ragione R."/>
            <person name="Hildebrand F."/>
            <person name="Pallen M.J."/>
        </authorList>
    </citation>
    <scope>NUCLEOTIDE SEQUENCE</scope>
    <source>
        <strain evidence="1">CHK195-4489</strain>
    </source>
</reference>
<protein>
    <submittedName>
        <fullName evidence="1">Spore coat associated protein CotJA</fullName>
    </submittedName>
</protein>
<dbReference type="Pfam" id="PF11007">
    <property type="entry name" value="CotJA"/>
    <property type="match status" value="1"/>
</dbReference>
<dbReference type="AlphaFoldDB" id="A0A9D1LA93"/>
<proteinExistence type="predicted"/>
<name>A0A9D1LA93_9CLOT</name>
<organism evidence="1 2">
    <name type="scientific">Candidatus Egerieisoma faecipullorum</name>
    <dbReference type="NCBI Taxonomy" id="2840963"/>
    <lineage>
        <taxon>Bacteria</taxon>
        <taxon>Bacillati</taxon>
        <taxon>Bacillota</taxon>
        <taxon>Clostridia</taxon>
        <taxon>Eubacteriales</taxon>
        <taxon>Clostridiaceae</taxon>
        <taxon>Clostridiaceae incertae sedis</taxon>
        <taxon>Candidatus Egerieisoma</taxon>
    </lineage>
</organism>
<dbReference type="Proteomes" id="UP000824089">
    <property type="component" value="Unassembled WGS sequence"/>
</dbReference>
<gene>
    <name evidence="1" type="ORF">IAD50_01690</name>
</gene>
<dbReference type="InterPro" id="IPR020256">
    <property type="entry name" value="Spore_coat_CotJA"/>
</dbReference>
<evidence type="ECO:0000313" key="1">
    <source>
        <dbReference type="EMBL" id="HIU28988.1"/>
    </source>
</evidence>
<accession>A0A9D1LA93</accession>
<reference evidence="1" key="1">
    <citation type="submission" date="2020-10" db="EMBL/GenBank/DDBJ databases">
        <authorList>
            <person name="Gilroy R."/>
        </authorList>
    </citation>
    <scope>NUCLEOTIDE SEQUENCE</scope>
    <source>
        <strain evidence="1">CHK195-4489</strain>
    </source>
</reference>
<comment type="caution">
    <text evidence="1">The sequence shown here is derived from an EMBL/GenBank/DDBJ whole genome shotgun (WGS) entry which is preliminary data.</text>
</comment>
<evidence type="ECO:0000313" key="2">
    <source>
        <dbReference type="Proteomes" id="UP000824089"/>
    </source>
</evidence>